<proteinExistence type="predicted"/>
<evidence type="ECO:0000313" key="1">
    <source>
        <dbReference type="EMBL" id="PAV71210.1"/>
    </source>
</evidence>
<dbReference type="AlphaFoldDB" id="A0A2A2KBE7"/>
<dbReference type="Proteomes" id="UP000218231">
    <property type="component" value="Unassembled WGS sequence"/>
</dbReference>
<protein>
    <submittedName>
        <fullName evidence="1">Uncharacterized protein</fullName>
    </submittedName>
</protein>
<name>A0A2A2KBE7_9BILA</name>
<evidence type="ECO:0000313" key="2">
    <source>
        <dbReference type="Proteomes" id="UP000218231"/>
    </source>
</evidence>
<reference evidence="1 2" key="1">
    <citation type="journal article" date="2017" name="Curr. Biol.">
        <title>Genome architecture and evolution of a unichromosomal asexual nematode.</title>
        <authorList>
            <person name="Fradin H."/>
            <person name="Zegar C."/>
            <person name="Gutwein M."/>
            <person name="Lucas J."/>
            <person name="Kovtun M."/>
            <person name="Corcoran D."/>
            <person name="Baugh L.R."/>
            <person name="Kiontke K."/>
            <person name="Gunsalus K."/>
            <person name="Fitch D.H."/>
            <person name="Piano F."/>
        </authorList>
    </citation>
    <scope>NUCLEOTIDE SEQUENCE [LARGE SCALE GENOMIC DNA]</scope>
    <source>
        <strain evidence="1">PF1309</strain>
    </source>
</reference>
<comment type="caution">
    <text evidence="1">The sequence shown here is derived from an EMBL/GenBank/DDBJ whole genome shotgun (WGS) entry which is preliminary data.</text>
</comment>
<dbReference type="EMBL" id="LIAE01009114">
    <property type="protein sequence ID" value="PAV71210.1"/>
    <property type="molecule type" value="Genomic_DNA"/>
</dbReference>
<accession>A0A2A2KBE7</accession>
<gene>
    <name evidence="1" type="ORF">WR25_23551</name>
</gene>
<sequence length="104" mass="10842">MLGAGQVRTCQRGDFKAADTGQCLQRLVGAQTVQYQGALDHFGLVAAAAAVVLPMPISPPMNSWAPLSMARKALSRPACNAAASCPSVIAGWRAKLAVPAPRRK</sequence>
<keyword evidence="2" id="KW-1185">Reference proteome</keyword>
<organism evidence="1 2">
    <name type="scientific">Diploscapter pachys</name>
    <dbReference type="NCBI Taxonomy" id="2018661"/>
    <lineage>
        <taxon>Eukaryota</taxon>
        <taxon>Metazoa</taxon>
        <taxon>Ecdysozoa</taxon>
        <taxon>Nematoda</taxon>
        <taxon>Chromadorea</taxon>
        <taxon>Rhabditida</taxon>
        <taxon>Rhabditina</taxon>
        <taxon>Rhabditomorpha</taxon>
        <taxon>Rhabditoidea</taxon>
        <taxon>Rhabditidae</taxon>
        <taxon>Diploscapter</taxon>
    </lineage>
</organism>